<dbReference type="PROSITE" id="PS50102">
    <property type="entry name" value="RRM"/>
    <property type="match status" value="1"/>
</dbReference>
<keyword evidence="4" id="KW-0539">Nucleus</keyword>
<dbReference type="Pfam" id="PF00076">
    <property type="entry name" value="RRM_1"/>
    <property type="match status" value="1"/>
</dbReference>
<dbReference type="InterPro" id="IPR035979">
    <property type="entry name" value="RBD_domain_sf"/>
</dbReference>
<dbReference type="GO" id="GO:0003723">
    <property type="term" value="F:RNA binding"/>
    <property type="evidence" value="ECO:0007669"/>
    <property type="project" value="UniProtKB-UniRule"/>
</dbReference>
<evidence type="ECO:0000259" key="7">
    <source>
        <dbReference type="PROSITE" id="PS50102"/>
    </source>
</evidence>
<dbReference type="EMBL" id="HBGW01072539">
    <property type="protein sequence ID" value="CAD9622960.1"/>
    <property type="molecule type" value="Transcribed_RNA"/>
</dbReference>
<feature type="domain" description="RRM" evidence="7">
    <location>
        <begin position="212"/>
        <end position="289"/>
    </location>
</feature>
<proteinExistence type="inferred from homology"/>
<feature type="compositionally biased region" description="Low complexity" evidence="6">
    <location>
        <begin position="10"/>
        <end position="43"/>
    </location>
</feature>
<evidence type="ECO:0000256" key="2">
    <source>
        <dbReference type="ARBA" id="ARBA00007077"/>
    </source>
</evidence>
<gene>
    <name evidence="8" type="ORF">BRAN1462_LOCUS46223</name>
</gene>
<dbReference type="InterPro" id="IPR012677">
    <property type="entry name" value="Nucleotide-bd_a/b_plait_sf"/>
</dbReference>
<dbReference type="SMART" id="SM00360">
    <property type="entry name" value="RRM"/>
    <property type="match status" value="1"/>
</dbReference>
<feature type="compositionally biased region" description="Basic residues" evidence="6">
    <location>
        <begin position="320"/>
        <end position="329"/>
    </location>
</feature>
<keyword evidence="3 5" id="KW-0694">RNA-binding</keyword>
<evidence type="ECO:0000256" key="1">
    <source>
        <dbReference type="ARBA" id="ARBA00004604"/>
    </source>
</evidence>
<accession>A0A7S2PXE5</accession>
<feature type="region of interest" description="Disordered" evidence="6">
    <location>
        <begin position="1"/>
        <end position="94"/>
    </location>
</feature>
<dbReference type="PANTHER" id="PTHR23236:SF25">
    <property type="entry name" value="RNA-BINDING PROTEIN 34"/>
    <property type="match status" value="1"/>
</dbReference>
<evidence type="ECO:0000256" key="6">
    <source>
        <dbReference type="SAM" id="MobiDB-lite"/>
    </source>
</evidence>
<evidence type="ECO:0000256" key="4">
    <source>
        <dbReference type="ARBA" id="ARBA00023242"/>
    </source>
</evidence>
<feature type="compositionally biased region" description="Basic residues" evidence="6">
    <location>
        <begin position="352"/>
        <end position="365"/>
    </location>
</feature>
<evidence type="ECO:0000256" key="3">
    <source>
        <dbReference type="ARBA" id="ARBA00022884"/>
    </source>
</evidence>
<organism evidence="8">
    <name type="scientific">Zooxanthella nutricula</name>
    <dbReference type="NCBI Taxonomy" id="1333877"/>
    <lineage>
        <taxon>Eukaryota</taxon>
        <taxon>Sar</taxon>
        <taxon>Alveolata</taxon>
        <taxon>Dinophyceae</taxon>
        <taxon>Peridiniales</taxon>
        <taxon>Peridiniales incertae sedis</taxon>
        <taxon>Zooxanthella</taxon>
    </lineage>
</organism>
<comment type="subcellular location">
    <subcellularLocation>
        <location evidence="1">Nucleus</location>
        <location evidence="1">Nucleolus</location>
    </subcellularLocation>
</comment>
<dbReference type="Gene3D" id="3.30.70.330">
    <property type="match status" value="1"/>
</dbReference>
<comment type="similarity">
    <text evidence="2">Belongs to the RRM RBM34 family.</text>
</comment>
<feature type="compositionally biased region" description="Gly residues" evidence="6">
    <location>
        <begin position="295"/>
        <end position="305"/>
    </location>
</feature>
<evidence type="ECO:0000256" key="5">
    <source>
        <dbReference type="PROSITE-ProRule" id="PRU00176"/>
    </source>
</evidence>
<feature type="region of interest" description="Disordered" evidence="6">
    <location>
        <begin position="290"/>
        <end position="365"/>
    </location>
</feature>
<reference evidence="8" key="1">
    <citation type="submission" date="2021-01" db="EMBL/GenBank/DDBJ databases">
        <authorList>
            <person name="Corre E."/>
            <person name="Pelletier E."/>
            <person name="Niang G."/>
            <person name="Scheremetjew M."/>
            <person name="Finn R."/>
            <person name="Kale V."/>
            <person name="Holt S."/>
            <person name="Cochrane G."/>
            <person name="Meng A."/>
            <person name="Brown T."/>
            <person name="Cohen L."/>
        </authorList>
    </citation>
    <scope>NUCLEOTIDE SEQUENCE</scope>
    <source>
        <strain evidence="8">RCC3387</strain>
    </source>
</reference>
<dbReference type="PANTHER" id="PTHR23236">
    <property type="entry name" value="EUKARYOTIC TRANSLATION INITIATION FACTOR 4B/4H"/>
    <property type="match status" value="1"/>
</dbReference>
<dbReference type="GO" id="GO:0005730">
    <property type="term" value="C:nucleolus"/>
    <property type="evidence" value="ECO:0007669"/>
    <property type="project" value="UniProtKB-SubCell"/>
</dbReference>
<dbReference type="AlphaFoldDB" id="A0A7S2PXE5"/>
<evidence type="ECO:0000313" key="8">
    <source>
        <dbReference type="EMBL" id="CAD9622960.1"/>
    </source>
</evidence>
<dbReference type="SUPFAM" id="SSF54928">
    <property type="entry name" value="RNA-binding domain, RBD"/>
    <property type="match status" value="1"/>
</dbReference>
<sequence>MSDTFSRLFAGGPPAGGSSSSRSAPASRPPVAAGPSSGAAAAGKDLGDRGAAALQKPAPPQGEAAANKKRKAAGSVEQGAAKKPRLSASEEKERQARTLFIGNVPLQWDRKDVKTALRAAVGDKYTGQFKPIWFRAVPVKARWTSMRKVGSILGEYDESAADAKNAYVVLESPDAVPVVRRALHGVEADKRHKLRADGVGESATLQVFDRKRSVFVGNLGSNVGEADLRAVFEEVGEVNAVRVVRDKETKRCKGIAFVLFKERSSVKAALQYWGAQIGGREIRVTKVENRDSNAGEGGAPGGGAPGAPPHPAAARIENKLKRRRIKKQPKSAEPRKAKRKKDGRPVRSQINKGRKKPRKAKQAKR</sequence>
<dbReference type="InterPro" id="IPR000504">
    <property type="entry name" value="RRM_dom"/>
</dbReference>
<protein>
    <recommendedName>
        <fullName evidence="7">RRM domain-containing protein</fullName>
    </recommendedName>
</protein>
<name>A0A7S2PXE5_9DINO</name>